<dbReference type="SMART" id="SM00060">
    <property type="entry name" value="FN3"/>
    <property type="match status" value="2"/>
</dbReference>
<dbReference type="Pfam" id="PF07679">
    <property type="entry name" value="I-set"/>
    <property type="match status" value="3"/>
</dbReference>
<proteinExistence type="predicted"/>
<keyword evidence="2" id="KW-0472">Membrane</keyword>
<comment type="caution">
    <text evidence="5">The sequence shown here is derived from an EMBL/GenBank/DDBJ whole genome shotgun (WGS) entry which is preliminary data.</text>
</comment>
<reference evidence="5" key="2">
    <citation type="submission" date="2020-12" db="EMBL/GenBank/DDBJ databases">
        <authorList>
            <person name="Kanost M."/>
        </authorList>
    </citation>
    <scope>NUCLEOTIDE SEQUENCE</scope>
</reference>
<feature type="transmembrane region" description="Helical" evidence="2">
    <location>
        <begin position="731"/>
        <end position="756"/>
    </location>
</feature>
<keyword evidence="2" id="KW-1133">Transmembrane helix</keyword>
<keyword evidence="1" id="KW-1015">Disulfide bond</keyword>
<dbReference type="EMBL" id="JH668293">
    <property type="protein sequence ID" value="KAG6442493.1"/>
    <property type="molecule type" value="Genomic_DNA"/>
</dbReference>
<evidence type="ECO:0000256" key="1">
    <source>
        <dbReference type="ARBA" id="ARBA00023157"/>
    </source>
</evidence>
<dbReference type="InterPro" id="IPR003599">
    <property type="entry name" value="Ig_sub"/>
</dbReference>
<dbReference type="AlphaFoldDB" id="A0A921YNC8"/>
<feature type="domain" description="Fibronectin type-III" evidence="4">
    <location>
        <begin position="624"/>
        <end position="727"/>
    </location>
</feature>
<reference evidence="5" key="1">
    <citation type="journal article" date="2016" name="Insect Biochem. Mol. Biol.">
        <title>Multifaceted biological insights from a draft genome sequence of the tobacco hornworm moth, Manduca sexta.</title>
        <authorList>
            <person name="Kanost M.R."/>
            <person name="Arrese E.L."/>
            <person name="Cao X."/>
            <person name="Chen Y.R."/>
            <person name="Chellapilla S."/>
            <person name="Goldsmith M.R."/>
            <person name="Grosse-Wilde E."/>
            <person name="Heckel D.G."/>
            <person name="Herndon N."/>
            <person name="Jiang H."/>
            <person name="Papanicolaou A."/>
            <person name="Qu J."/>
            <person name="Soulages J.L."/>
            <person name="Vogel H."/>
            <person name="Walters J."/>
            <person name="Waterhouse R.M."/>
            <person name="Ahn S.J."/>
            <person name="Almeida F.C."/>
            <person name="An C."/>
            <person name="Aqrawi P."/>
            <person name="Bretschneider A."/>
            <person name="Bryant W.B."/>
            <person name="Bucks S."/>
            <person name="Chao H."/>
            <person name="Chevignon G."/>
            <person name="Christen J.M."/>
            <person name="Clarke D.F."/>
            <person name="Dittmer N.T."/>
            <person name="Ferguson L.C.F."/>
            <person name="Garavelou S."/>
            <person name="Gordon K.H.J."/>
            <person name="Gunaratna R.T."/>
            <person name="Han Y."/>
            <person name="Hauser F."/>
            <person name="He Y."/>
            <person name="Heidel-Fischer H."/>
            <person name="Hirsh A."/>
            <person name="Hu Y."/>
            <person name="Jiang H."/>
            <person name="Kalra D."/>
            <person name="Klinner C."/>
            <person name="Konig C."/>
            <person name="Kovar C."/>
            <person name="Kroll A.R."/>
            <person name="Kuwar S.S."/>
            <person name="Lee S.L."/>
            <person name="Lehman R."/>
            <person name="Li K."/>
            <person name="Li Z."/>
            <person name="Liang H."/>
            <person name="Lovelace S."/>
            <person name="Lu Z."/>
            <person name="Mansfield J.H."/>
            <person name="McCulloch K.J."/>
            <person name="Mathew T."/>
            <person name="Morton B."/>
            <person name="Muzny D.M."/>
            <person name="Neunemann D."/>
            <person name="Ongeri F."/>
            <person name="Pauchet Y."/>
            <person name="Pu L.L."/>
            <person name="Pyrousis I."/>
            <person name="Rao X.J."/>
            <person name="Redding A."/>
            <person name="Roesel C."/>
            <person name="Sanchez-Gracia A."/>
            <person name="Schaack S."/>
            <person name="Shukla A."/>
            <person name="Tetreau G."/>
            <person name="Wang Y."/>
            <person name="Xiong G.H."/>
            <person name="Traut W."/>
            <person name="Walsh T.K."/>
            <person name="Worley K.C."/>
            <person name="Wu D."/>
            <person name="Wu W."/>
            <person name="Wu Y.Q."/>
            <person name="Zhang X."/>
            <person name="Zou Z."/>
            <person name="Zucker H."/>
            <person name="Briscoe A.D."/>
            <person name="Burmester T."/>
            <person name="Clem R.J."/>
            <person name="Feyereisen R."/>
            <person name="Grimmelikhuijzen C.J.P."/>
            <person name="Hamodrakas S.J."/>
            <person name="Hansson B.S."/>
            <person name="Huguet E."/>
            <person name="Jermiin L.S."/>
            <person name="Lan Q."/>
            <person name="Lehman H.K."/>
            <person name="Lorenzen M."/>
            <person name="Merzendorfer H."/>
            <person name="Michalopoulos I."/>
            <person name="Morton D.B."/>
            <person name="Muthukrishnan S."/>
            <person name="Oakeshott J.G."/>
            <person name="Palmer W."/>
            <person name="Park Y."/>
            <person name="Passarelli A.L."/>
            <person name="Rozas J."/>
            <person name="Schwartz L.M."/>
            <person name="Smith W."/>
            <person name="Southgate A."/>
            <person name="Vilcinskas A."/>
            <person name="Vogt R."/>
            <person name="Wang P."/>
            <person name="Werren J."/>
            <person name="Yu X.Q."/>
            <person name="Zhou J.J."/>
            <person name="Brown S.J."/>
            <person name="Scherer S.E."/>
            <person name="Richards S."/>
            <person name="Blissard G.W."/>
        </authorList>
    </citation>
    <scope>NUCLEOTIDE SEQUENCE</scope>
</reference>
<dbReference type="GO" id="GO:0016020">
    <property type="term" value="C:membrane"/>
    <property type="evidence" value="ECO:0007669"/>
    <property type="project" value="UniProtKB-SubCell"/>
</dbReference>
<evidence type="ECO:0000313" key="6">
    <source>
        <dbReference type="Proteomes" id="UP000791440"/>
    </source>
</evidence>
<organism evidence="5 6">
    <name type="scientific">Manduca sexta</name>
    <name type="common">Tobacco hawkmoth</name>
    <name type="synonym">Tobacco hornworm</name>
    <dbReference type="NCBI Taxonomy" id="7130"/>
    <lineage>
        <taxon>Eukaryota</taxon>
        <taxon>Metazoa</taxon>
        <taxon>Ecdysozoa</taxon>
        <taxon>Arthropoda</taxon>
        <taxon>Hexapoda</taxon>
        <taxon>Insecta</taxon>
        <taxon>Pterygota</taxon>
        <taxon>Neoptera</taxon>
        <taxon>Endopterygota</taxon>
        <taxon>Lepidoptera</taxon>
        <taxon>Glossata</taxon>
        <taxon>Ditrysia</taxon>
        <taxon>Bombycoidea</taxon>
        <taxon>Sphingidae</taxon>
        <taxon>Sphinginae</taxon>
        <taxon>Sphingini</taxon>
        <taxon>Manduca</taxon>
    </lineage>
</organism>
<dbReference type="CDD" id="cd00063">
    <property type="entry name" value="FN3"/>
    <property type="match status" value="2"/>
</dbReference>
<feature type="domain" description="Ig-like" evidence="3">
    <location>
        <begin position="338"/>
        <end position="419"/>
    </location>
</feature>
<dbReference type="InterPro" id="IPR013098">
    <property type="entry name" value="Ig_I-set"/>
</dbReference>
<feature type="domain" description="Ig-like" evidence="3">
    <location>
        <begin position="246"/>
        <end position="333"/>
    </location>
</feature>
<sequence length="827" mass="92651">MFPSSVSAQIDRLCSTAHASRCKKGGKVIVLKMATLILSVVCVLFIRGCSACFNYDDNKSMSIATGNTYYQECICNETGYGIQNLEWRDKDDNVISAGPGTDSNIYLEYQGDRVNLHIENISKTMSGTYKCITKFEGQQYAQNFDIEAYEPLIFHNAPKTQYLLEGSDSRIDCIARGDSEPIINWEKGVDKPIEIKSGEKYQLTPQGLIVKNVTVKDGGTYKCAASVIQTGEQADRFINVQVLTVPVIKNINAMPEATVGEGESLTLECIVEPMPEPEYIWRKIENNNENSSQILNETTNIIVFNNVSINDSGIYECIVQNKAGNATRKIEVTVLQMPKIIDFKNRTEVEGTNITIICNATGHPEPNITISAIKRDDYEDGEYVVIIPPDWQVEHTYQGSIVCEATNEMGSDVKEMYLEVLHKPYFNKLVKFEWGWTGKTVNLSCAHKSNPPAEIVWRYHGNDIRTEEQVEINKNLLEMLSSAKDHYLPIIIDKNFSYGIYECEAKNEIGAVTKTVTLKQGFVPPEITNASIIDLTATSVLFSIEEPKGLTGPDIVGFTAEYDKAENYNITNIHNNRTWGLERPFKLEKLKPNTKYQIKFAAQNAVGTGPWGETLEFITLKKSAPEPPVWDLDFVETSSACDQVIKWKIPEDNGEPIDMYTLRYCTVHNITYERICVEENVEKTTHLELRDLECNTTYSVELVAHNAIGNSTVASISFVTPVNTTEESESILPAGVIIGIAVVVVILCIVLLDLILYFWKKQGILATCCCKNNKKTKNTTLNSRDKKGLLRDNCESTDDSLKRPNKGHKEYEYNKTTGIITGKHSAV</sequence>
<protein>
    <recommendedName>
        <fullName evidence="7">Fasciclin-2</fullName>
    </recommendedName>
</protein>
<evidence type="ECO:0000259" key="3">
    <source>
        <dbReference type="PROSITE" id="PS50835"/>
    </source>
</evidence>
<dbReference type="InterPro" id="IPR007110">
    <property type="entry name" value="Ig-like_dom"/>
</dbReference>
<evidence type="ECO:0008006" key="7">
    <source>
        <dbReference type="Google" id="ProtNLM"/>
    </source>
</evidence>
<feature type="domain" description="Ig-like" evidence="3">
    <location>
        <begin position="424"/>
        <end position="517"/>
    </location>
</feature>
<dbReference type="GO" id="GO:0098609">
    <property type="term" value="P:cell-cell adhesion"/>
    <property type="evidence" value="ECO:0007669"/>
    <property type="project" value="TreeGrafter"/>
</dbReference>
<evidence type="ECO:0000256" key="2">
    <source>
        <dbReference type="SAM" id="Phobius"/>
    </source>
</evidence>
<dbReference type="Pfam" id="PF00041">
    <property type="entry name" value="fn3"/>
    <property type="match status" value="2"/>
</dbReference>
<keyword evidence="2" id="KW-0812">Transmembrane</keyword>
<dbReference type="SMART" id="SM00408">
    <property type="entry name" value="IGc2"/>
    <property type="match status" value="4"/>
</dbReference>
<dbReference type="InterPro" id="IPR003598">
    <property type="entry name" value="Ig_sub2"/>
</dbReference>
<gene>
    <name evidence="5" type="ORF">O3G_MSEX002374</name>
</gene>
<feature type="domain" description="Fibronectin type-III" evidence="4">
    <location>
        <begin position="524"/>
        <end position="622"/>
    </location>
</feature>
<keyword evidence="6" id="KW-1185">Reference proteome</keyword>
<dbReference type="PROSITE" id="PS50853">
    <property type="entry name" value="FN3"/>
    <property type="match status" value="2"/>
</dbReference>
<accession>A0A921YNC8</accession>
<feature type="domain" description="Ig-like" evidence="3">
    <location>
        <begin position="151"/>
        <end position="239"/>
    </location>
</feature>
<dbReference type="Proteomes" id="UP000791440">
    <property type="component" value="Unassembled WGS sequence"/>
</dbReference>
<dbReference type="InterPro" id="IPR003961">
    <property type="entry name" value="FN3_dom"/>
</dbReference>
<evidence type="ECO:0000313" key="5">
    <source>
        <dbReference type="EMBL" id="KAG6442493.1"/>
    </source>
</evidence>
<dbReference type="SMART" id="SM00409">
    <property type="entry name" value="IG"/>
    <property type="match status" value="5"/>
</dbReference>
<dbReference type="GO" id="GO:0030154">
    <property type="term" value="P:cell differentiation"/>
    <property type="evidence" value="ECO:0007669"/>
    <property type="project" value="UniProtKB-ARBA"/>
</dbReference>
<evidence type="ECO:0000259" key="4">
    <source>
        <dbReference type="PROSITE" id="PS50853"/>
    </source>
</evidence>
<name>A0A921YNC8_MANSE</name>
<dbReference type="PANTHER" id="PTHR44170">
    <property type="entry name" value="PROTEIN SIDEKICK"/>
    <property type="match status" value="1"/>
</dbReference>
<dbReference type="PANTHER" id="PTHR44170:SF6">
    <property type="entry name" value="CONTACTIN"/>
    <property type="match status" value="1"/>
</dbReference>
<dbReference type="GO" id="GO:0009653">
    <property type="term" value="P:anatomical structure morphogenesis"/>
    <property type="evidence" value="ECO:0007669"/>
    <property type="project" value="UniProtKB-ARBA"/>
</dbReference>
<dbReference type="PROSITE" id="PS50835">
    <property type="entry name" value="IG_LIKE"/>
    <property type="match status" value="4"/>
</dbReference>